<dbReference type="InterPro" id="IPR036477">
    <property type="entry name" value="Formyl_transf_N_sf"/>
</dbReference>
<evidence type="ECO:0000313" key="2">
    <source>
        <dbReference type="EMBL" id="MCK8785794.1"/>
    </source>
</evidence>
<dbReference type="RefSeq" id="WP_248667911.1">
    <property type="nucleotide sequence ID" value="NZ_JALPRX010000068.1"/>
</dbReference>
<accession>A0A9X1Y7X1</accession>
<keyword evidence="3" id="KW-1185">Reference proteome</keyword>
<dbReference type="Pfam" id="PF00551">
    <property type="entry name" value="Formyl_trans_N"/>
    <property type="match status" value="1"/>
</dbReference>
<dbReference type="InterPro" id="IPR002376">
    <property type="entry name" value="Formyl_transf_N"/>
</dbReference>
<dbReference type="GO" id="GO:0004479">
    <property type="term" value="F:methionyl-tRNA formyltransferase activity"/>
    <property type="evidence" value="ECO:0007669"/>
    <property type="project" value="TreeGrafter"/>
</dbReference>
<dbReference type="PANTHER" id="PTHR11138:SF5">
    <property type="entry name" value="METHIONYL-TRNA FORMYLTRANSFERASE, MITOCHONDRIAL"/>
    <property type="match status" value="1"/>
</dbReference>
<reference evidence="2" key="1">
    <citation type="submission" date="2022-04" db="EMBL/GenBank/DDBJ databases">
        <title>Roseomonas acroporae sp. nov., isolated from coral Acropora digitifera.</title>
        <authorList>
            <person name="Sun H."/>
        </authorList>
    </citation>
    <scope>NUCLEOTIDE SEQUENCE</scope>
    <source>
        <strain evidence="2">NAR14</strain>
    </source>
</reference>
<comment type="caution">
    <text evidence="2">The sequence shown here is derived from an EMBL/GenBank/DDBJ whole genome shotgun (WGS) entry which is preliminary data.</text>
</comment>
<proteinExistence type="predicted"/>
<dbReference type="EMBL" id="JALPRX010000068">
    <property type="protein sequence ID" value="MCK8785794.1"/>
    <property type="molecule type" value="Genomic_DNA"/>
</dbReference>
<dbReference type="Proteomes" id="UP001139516">
    <property type="component" value="Unassembled WGS sequence"/>
</dbReference>
<dbReference type="PANTHER" id="PTHR11138">
    <property type="entry name" value="METHIONYL-TRNA FORMYLTRANSFERASE"/>
    <property type="match status" value="1"/>
</dbReference>
<organism evidence="2 3">
    <name type="scientific">Roseomonas acroporae</name>
    <dbReference type="NCBI Taxonomy" id="2937791"/>
    <lineage>
        <taxon>Bacteria</taxon>
        <taxon>Pseudomonadati</taxon>
        <taxon>Pseudomonadota</taxon>
        <taxon>Alphaproteobacteria</taxon>
        <taxon>Acetobacterales</taxon>
        <taxon>Roseomonadaceae</taxon>
        <taxon>Roseomonas</taxon>
    </lineage>
</organism>
<dbReference type="Gene3D" id="3.40.50.170">
    <property type="entry name" value="Formyl transferase, N-terminal domain"/>
    <property type="match status" value="1"/>
</dbReference>
<evidence type="ECO:0000313" key="3">
    <source>
        <dbReference type="Proteomes" id="UP001139516"/>
    </source>
</evidence>
<evidence type="ECO:0000259" key="1">
    <source>
        <dbReference type="Pfam" id="PF00551"/>
    </source>
</evidence>
<dbReference type="AlphaFoldDB" id="A0A9X1Y7X1"/>
<gene>
    <name evidence="2" type="ORF">M0638_15550</name>
</gene>
<dbReference type="SUPFAM" id="SSF53328">
    <property type="entry name" value="Formyltransferase"/>
    <property type="match status" value="1"/>
</dbReference>
<protein>
    <recommendedName>
        <fullName evidence="1">Formyl transferase N-terminal domain-containing protein</fullName>
    </recommendedName>
</protein>
<name>A0A9X1Y7X1_9PROT</name>
<sequence>MARFAAAHAGELVLVGRSDPYRRAAGGALGQTWRHLRRGGPRMLPYLFVNFSLPRLAAALRRAEAPLPALCRARGIPLVEVAEVNGPAMRDAIRAARPDLLVSFHFDQILSAATLALAPLGGVNLHPSLLPRHRGPIPAFWALWEGAMRGEPPAFGVTAHRLVPRIDAGAVLAQRAVALPAGVSASGAARLLHLAGVAVLDEALAALRQGRGEGEAPAPLPYCPFPDAATLRQAARRGVRLVNRADWRDALAALAPATPG</sequence>
<feature type="domain" description="Formyl transferase N-terminal" evidence="1">
    <location>
        <begin position="81"/>
        <end position="186"/>
    </location>
</feature>
<dbReference type="GO" id="GO:0005829">
    <property type="term" value="C:cytosol"/>
    <property type="evidence" value="ECO:0007669"/>
    <property type="project" value="TreeGrafter"/>
</dbReference>